<feature type="domain" description="Peptidase C1A papain C-terminal" evidence="3">
    <location>
        <begin position="56"/>
        <end position="293"/>
    </location>
</feature>
<dbReference type="SMART" id="SM00645">
    <property type="entry name" value="Pept_C1"/>
    <property type="match status" value="1"/>
</dbReference>
<dbReference type="InterPro" id="IPR013128">
    <property type="entry name" value="Peptidase_C1A"/>
</dbReference>
<dbReference type="InterPro" id="IPR000668">
    <property type="entry name" value="Peptidase_C1A_C"/>
</dbReference>
<dbReference type="OMA" id="LYSEYHE"/>
<dbReference type="Proteomes" id="UP000031668">
    <property type="component" value="Unassembled WGS sequence"/>
</dbReference>
<evidence type="ECO:0000256" key="2">
    <source>
        <dbReference type="SAM" id="SignalP"/>
    </source>
</evidence>
<dbReference type="PANTHER" id="PTHR12411">
    <property type="entry name" value="CYSTEINE PROTEASE FAMILY C1-RELATED"/>
    <property type="match status" value="1"/>
</dbReference>
<keyword evidence="2" id="KW-0732">Signal</keyword>
<dbReference type="GO" id="GO:0006508">
    <property type="term" value="P:proteolysis"/>
    <property type="evidence" value="ECO:0007669"/>
    <property type="project" value="InterPro"/>
</dbReference>
<dbReference type="Gene3D" id="3.90.70.10">
    <property type="entry name" value="Cysteine proteinases"/>
    <property type="match status" value="1"/>
</dbReference>
<dbReference type="InterPro" id="IPR038765">
    <property type="entry name" value="Papain-like_cys_pep_sf"/>
</dbReference>
<protein>
    <submittedName>
        <fullName evidence="4">Cathepsin Z</fullName>
    </submittedName>
</protein>
<feature type="chain" id="PRO_5018719882" evidence="2">
    <location>
        <begin position="21"/>
        <end position="294"/>
    </location>
</feature>
<dbReference type="EMBL" id="JWZT01000570">
    <property type="protein sequence ID" value="KII74008.1"/>
    <property type="molecule type" value="Genomic_DNA"/>
</dbReference>
<dbReference type="OrthoDB" id="190265at2759"/>
<name>A0A0C2JX18_THEKT</name>
<proteinExistence type="inferred from homology"/>
<sequence length="294" mass="33062">MVKRMVVAVIFLLFWAQYLASEILPCLDLKAAEKRMKEFKETKGPFASVSPNISLGVKAFDWRDKVVLSPVQSHLVTNYCAGCWALAAASAITDRMRIHSSDPKMENFYISAQEIIRCSKAGTCLSGGESLGVYQYMVTDSIPDETCNIYWGVDAECDHTRKCILCRDGYCEGVEKFKSYTITSYGVVTGEEEMMEEIMQNGPISCQMHAPKDFFNYTDGVLIQKTSGQPNLMVLIIGWGEDTDQEGKTLPYWIGKNSYGTFWGEDGHFRVPRSSYKGPEYTFSIEESCSFPII</sequence>
<evidence type="ECO:0000313" key="4">
    <source>
        <dbReference type="EMBL" id="KII74008.1"/>
    </source>
</evidence>
<reference evidence="4 5" key="1">
    <citation type="journal article" date="2014" name="Genome Biol. Evol.">
        <title>The genome of the myxosporean Thelohanellus kitauei shows adaptations to nutrient acquisition within its fish host.</title>
        <authorList>
            <person name="Yang Y."/>
            <person name="Xiong J."/>
            <person name="Zhou Z."/>
            <person name="Huo F."/>
            <person name="Miao W."/>
            <person name="Ran C."/>
            <person name="Liu Y."/>
            <person name="Zhang J."/>
            <person name="Feng J."/>
            <person name="Wang M."/>
            <person name="Wang M."/>
            <person name="Wang L."/>
            <person name="Yao B."/>
        </authorList>
    </citation>
    <scope>NUCLEOTIDE SEQUENCE [LARGE SCALE GENOMIC DNA]</scope>
    <source>
        <strain evidence="4">Wuqing</strain>
    </source>
</reference>
<evidence type="ECO:0000313" key="5">
    <source>
        <dbReference type="Proteomes" id="UP000031668"/>
    </source>
</evidence>
<comment type="caution">
    <text evidence="4">The sequence shown here is derived from an EMBL/GenBank/DDBJ whole genome shotgun (WGS) entry which is preliminary data.</text>
</comment>
<evidence type="ECO:0000256" key="1">
    <source>
        <dbReference type="ARBA" id="ARBA00008455"/>
    </source>
</evidence>
<dbReference type="Pfam" id="PF00112">
    <property type="entry name" value="Peptidase_C1"/>
    <property type="match status" value="1"/>
</dbReference>
<organism evidence="4 5">
    <name type="scientific">Thelohanellus kitauei</name>
    <name type="common">Myxosporean</name>
    <dbReference type="NCBI Taxonomy" id="669202"/>
    <lineage>
        <taxon>Eukaryota</taxon>
        <taxon>Metazoa</taxon>
        <taxon>Cnidaria</taxon>
        <taxon>Myxozoa</taxon>
        <taxon>Myxosporea</taxon>
        <taxon>Bivalvulida</taxon>
        <taxon>Platysporina</taxon>
        <taxon>Myxobolidae</taxon>
        <taxon>Thelohanellus</taxon>
    </lineage>
</organism>
<comment type="similarity">
    <text evidence="1">Belongs to the peptidase C1 family.</text>
</comment>
<keyword evidence="5" id="KW-1185">Reference proteome</keyword>
<feature type="signal peptide" evidence="2">
    <location>
        <begin position="1"/>
        <end position="20"/>
    </location>
</feature>
<dbReference type="AlphaFoldDB" id="A0A0C2JX18"/>
<accession>A0A0C2JX18</accession>
<gene>
    <name evidence="4" type="ORF">RF11_04151</name>
</gene>
<evidence type="ECO:0000259" key="3">
    <source>
        <dbReference type="SMART" id="SM00645"/>
    </source>
</evidence>
<dbReference type="GO" id="GO:0008234">
    <property type="term" value="F:cysteine-type peptidase activity"/>
    <property type="evidence" value="ECO:0007669"/>
    <property type="project" value="InterPro"/>
</dbReference>
<dbReference type="SUPFAM" id="SSF54001">
    <property type="entry name" value="Cysteine proteinases"/>
    <property type="match status" value="1"/>
</dbReference>